<evidence type="ECO:0000256" key="2">
    <source>
        <dbReference type="SAM" id="Phobius"/>
    </source>
</evidence>
<name>A0A6A6TT24_9PLEO</name>
<keyword evidence="2" id="KW-1133">Transmembrane helix</keyword>
<protein>
    <submittedName>
        <fullName evidence="3">Uncharacterized protein</fullName>
    </submittedName>
</protein>
<evidence type="ECO:0000313" key="3">
    <source>
        <dbReference type="EMBL" id="KAF2661764.1"/>
    </source>
</evidence>
<evidence type="ECO:0000313" key="4">
    <source>
        <dbReference type="Proteomes" id="UP000799324"/>
    </source>
</evidence>
<sequence>MANNDNSGLTKGGIVGLVIGMVSGVIMGGLAVWLFMRRRQRRRVAAEQKKTTDLEDQSGSSPNEAQTKNAEQENQLNALSPAELAEDEASRIELPTGKEGKDLDSRRISELQTDGNAHEIEGLQKAVELDGTGIPGPSKEMGEWEESISEEELAPKPLDIKKPPPDDATLEHGTPP</sequence>
<evidence type="ECO:0000256" key="1">
    <source>
        <dbReference type="SAM" id="MobiDB-lite"/>
    </source>
</evidence>
<dbReference type="Proteomes" id="UP000799324">
    <property type="component" value="Unassembled WGS sequence"/>
</dbReference>
<keyword evidence="2" id="KW-0812">Transmembrane</keyword>
<feature type="compositionally biased region" description="Basic and acidic residues" evidence="1">
    <location>
        <begin position="88"/>
        <end position="109"/>
    </location>
</feature>
<dbReference type="EMBL" id="MU004292">
    <property type="protein sequence ID" value="KAF2661764.1"/>
    <property type="molecule type" value="Genomic_DNA"/>
</dbReference>
<gene>
    <name evidence="3" type="ORF">K491DRAFT_673692</name>
</gene>
<feature type="compositionally biased region" description="Polar residues" evidence="1">
    <location>
        <begin position="57"/>
        <end position="78"/>
    </location>
</feature>
<feature type="transmembrane region" description="Helical" evidence="2">
    <location>
        <begin position="12"/>
        <end position="35"/>
    </location>
</feature>
<proteinExistence type="predicted"/>
<accession>A0A6A6TT24</accession>
<keyword evidence="2" id="KW-0472">Membrane</keyword>
<dbReference type="AlphaFoldDB" id="A0A6A6TT24"/>
<organism evidence="3 4">
    <name type="scientific">Lophiostoma macrostomum CBS 122681</name>
    <dbReference type="NCBI Taxonomy" id="1314788"/>
    <lineage>
        <taxon>Eukaryota</taxon>
        <taxon>Fungi</taxon>
        <taxon>Dikarya</taxon>
        <taxon>Ascomycota</taxon>
        <taxon>Pezizomycotina</taxon>
        <taxon>Dothideomycetes</taxon>
        <taxon>Pleosporomycetidae</taxon>
        <taxon>Pleosporales</taxon>
        <taxon>Lophiostomataceae</taxon>
        <taxon>Lophiostoma</taxon>
    </lineage>
</organism>
<keyword evidence="4" id="KW-1185">Reference proteome</keyword>
<feature type="compositionally biased region" description="Acidic residues" evidence="1">
    <location>
        <begin position="143"/>
        <end position="152"/>
    </location>
</feature>
<feature type="region of interest" description="Disordered" evidence="1">
    <location>
        <begin position="46"/>
        <end position="176"/>
    </location>
</feature>
<reference evidence="3" key="1">
    <citation type="journal article" date="2020" name="Stud. Mycol.">
        <title>101 Dothideomycetes genomes: a test case for predicting lifestyles and emergence of pathogens.</title>
        <authorList>
            <person name="Haridas S."/>
            <person name="Albert R."/>
            <person name="Binder M."/>
            <person name="Bloem J."/>
            <person name="Labutti K."/>
            <person name="Salamov A."/>
            <person name="Andreopoulos B."/>
            <person name="Baker S."/>
            <person name="Barry K."/>
            <person name="Bills G."/>
            <person name="Bluhm B."/>
            <person name="Cannon C."/>
            <person name="Castanera R."/>
            <person name="Culley D."/>
            <person name="Daum C."/>
            <person name="Ezra D."/>
            <person name="Gonzalez J."/>
            <person name="Henrissat B."/>
            <person name="Kuo A."/>
            <person name="Liang C."/>
            <person name="Lipzen A."/>
            <person name="Lutzoni F."/>
            <person name="Magnuson J."/>
            <person name="Mondo S."/>
            <person name="Nolan M."/>
            <person name="Ohm R."/>
            <person name="Pangilinan J."/>
            <person name="Park H.-J."/>
            <person name="Ramirez L."/>
            <person name="Alfaro M."/>
            <person name="Sun H."/>
            <person name="Tritt A."/>
            <person name="Yoshinaga Y."/>
            <person name="Zwiers L.-H."/>
            <person name="Turgeon B."/>
            <person name="Goodwin S."/>
            <person name="Spatafora J."/>
            <person name="Crous P."/>
            <person name="Grigoriev I."/>
        </authorList>
    </citation>
    <scope>NUCLEOTIDE SEQUENCE</scope>
    <source>
        <strain evidence="3">CBS 122681</strain>
    </source>
</reference>